<gene>
    <name evidence="7" type="ORF">GM920_20740</name>
</gene>
<feature type="signal peptide" evidence="5">
    <location>
        <begin position="1"/>
        <end position="19"/>
    </location>
</feature>
<reference evidence="7 8" key="1">
    <citation type="submission" date="2019-11" db="EMBL/GenBank/DDBJ databases">
        <title>Description of Pedobacter sp. LMG 31462T.</title>
        <authorList>
            <person name="Carlier A."/>
            <person name="Qi S."/>
            <person name="Vandamme P."/>
        </authorList>
    </citation>
    <scope>NUCLEOTIDE SEQUENCE [LARGE SCALE GENOMIC DNA]</scope>
    <source>
        <strain evidence="7 8">LMG 31462</strain>
    </source>
</reference>
<evidence type="ECO:0000256" key="3">
    <source>
        <dbReference type="ARBA" id="ARBA00023157"/>
    </source>
</evidence>
<sequence length="375" mass="43335">MRKLSMIAAVCFFNLSVYAQQPKMIPFELNGKINLDTGAINLVFSTPAEYYPGKNREQTAKIINGKFWIKGELPYPESFYLQWENKYRSEPFLLEPGNQWVNINIDSNRKMPEIDNQAMKEYANIKNFRKEFSQELALVDEKYNKLLAIHKDGLPAAIKLEMEKEMHEQYRKNDELLLAYVIQNPNSYISFWSLINLMSFGYQDIFESIYPKFSDRLRDTYAGKVLGEKIHSAKVLGTGKSFPILNVKNNKGINFSAAHISKNQYTLIDFWYSGCSPCIETFPGLIEVRKKYQHKGFEIIGISVDKEKDKADWLAAIRKYEIAWPHFWDKDGLESAKLSITAFPKNYLLNQKGEIIGQDLGAAEIADYLQHNLSK</sequence>
<dbReference type="InterPro" id="IPR050553">
    <property type="entry name" value="Thioredoxin_ResA/DsbE_sf"/>
</dbReference>
<dbReference type="PROSITE" id="PS51352">
    <property type="entry name" value="THIOREDOXIN_2"/>
    <property type="match status" value="1"/>
</dbReference>
<dbReference type="PANTHER" id="PTHR42852">
    <property type="entry name" value="THIOL:DISULFIDE INTERCHANGE PROTEIN DSBE"/>
    <property type="match status" value="1"/>
</dbReference>
<dbReference type="SUPFAM" id="SSF52833">
    <property type="entry name" value="Thioredoxin-like"/>
    <property type="match status" value="1"/>
</dbReference>
<dbReference type="Gene3D" id="3.40.30.10">
    <property type="entry name" value="Glutaredoxin"/>
    <property type="match status" value="1"/>
</dbReference>
<evidence type="ECO:0000256" key="5">
    <source>
        <dbReference type="SAM" id="SignalP"/>
    </source>
</evidence>
<evidence type="ECO:0000256" key="2">
    <source>
        <dbReference type="ARBA" id="ARBA00022748"/>
    </source>
</evidence>
<dbReference type="CDD" id="cd02966">
    <property type="entry name" value="TlpA_like_family"/>
    <property type="match status" value="1"/>
</dbReference>
<feature type="chain" id="PRO_5047445540" evidence="5">
    <location>
        <begin position="20"/>
        <end position="375"/>
    </location>
</feature>
<keyword evidence="8" id="KW-1185">Reference proteome</keyword>
<feature type="domain" description="Thioredoxin" evidence="6">
    <location>
        <begin position="236"/>
        <end position="375"/>
    </location>
</feature>
<evidence type="ECO:0000259" key="6">
    <source>
        <dbReference type="PROSITE" id="PS51352"/>
    </source>
</evidence>
<dbReference type="Pfam" id="PF14289">
    <property type="entry name" value="DUF4369"/>
    <property type="match status" value="1"/>
</dbReference>
<keyword evidence="2" id="KW-0201">Cytochrome c-type biogenesis</keyword>
<dbReference type="EMBL" id="WNXC01000009">
    <property type="protein sequence ID" value="MBB2151340.1"/>
    <property type="molecule type" value="Genomic_DNA"/>
</dbReference>
<dbReference type="RefSeq" id="WP_182961088.1">
    <property type="nucleotide sequence ID" value="NZ_WNXC01000009.1"/>
</dbReference>
<evidence type="ECO:0000256" key="1">
    <source>
        <dbReference type="ARBA" id="ARBA00004196"/>
    </source>
</evidence>
<proteinExistence type="predicted"/>
<dbReference type="InterPro" id="IPR025380">
    <property type="entry name" value="DUF4369"/>
</dbReference>
<evidence type="ECO:0000256" key="4">
    <source>
        <dbReference type="ARBA" id="ARBA00023284"/>
    </source>
</evidence>
<protein>
    <submittedName>
        <fullName evidence="7">Redoxin domain-containing protein</fullName>
    </submittedName>
</protein>
<keyword evidence="5" id="KW-0732">Signal</keyword>
<keyword evidence="3" id="KW-1015">Disulfide bond</keyword>
<accession>A0ABR6F1C7</accession>
<organism evidence="7 8">
    <name type="scientific">Pedobacter gandavensis</name>
    <dbReference type="NCBI Taxonomy" id="2679963"/>
    <lineage>
        <taxon>Bacteria</taxon>
        <taxon>Pseudomonadati</taxon>
        <taxon>Bacteroidota</taxon>
        <taxon>Sphingobacteriia</taxon>
        <taxon>Sphingobacteriales</taxon>
        <taxon>Sphingobacteriaceae</taxon>
        <taxon>Pedobacter</taxon>
    </lineage>
</organism>
<comment type="subcellular location">
    <subcellularLocation>
        <location evidence="1">Cell envelope</location>
    </subcellularLocation>
</comment>
<dbReference type="Pfam" id="PF00578">
    <property type="entry name" value="AhpC-TSA"/>
    <property type="match status" value="1"/>
</dbReference>
<keyword evidence="4" id="KW-0676">Redox-active center</keyword>
<dbReference type="InterPro" id="IPR036249">
    <property type="entry name" value="Thioredoxin-like_sf"/>
</dbReference>
<dbReference type="Proteomes" id="UP000636110">
    <property type="component" value="Unassembled WGS sequence"/>
</dbReference>
<evidence type="ECO:0000313" key="8">
    <source>
        <dbReference type="Proteomes" id="UP000636110"/>
    </source>
</evidence>
<comment type="caution">
    <text evidence="7">The sequence shown here is derived from an EMBL/GenBank/DDBJ whole genome shotgun (WGS) entry which is preliminary data.</text>
</comment>
<evidence type="ECO:0000313" key="7">
    <source>
        <dbReference type="EMBL" id="MBB2151340.1"/>
    </source>
</evidence>
<name>A0ABR6F1C7_9SPHI</name>
<dbReference type="InterPro" id="IPR000866">
    <property type="entry name" value="AhpC/TSA"/>
</dbReference>
<dbReference type="PANTHER" id="PTHR42852:SF6">
    <property type="entry name" value="THIOL:DISULFIDE INTERCHANGE PROTEIN DSBE"/>
    <property type="match status" value="1"/>
</dbReference>
<dbReference type="InterPro" id="IPR013766">
    <property type="entry name" value="Thioredoxin_domain"/>
</dbReference>